<dbReference type="InterPro" id="IPR045002">
    <property type="entry name" value="Ech1-like"/>
</dbReference>
<evidence type="ECO:0000256" key="3">
    <source>
        <dbReference type="ARBA" id="ARBA00022832"/>
    </source>
</evidence>
<dbReference type="UniPathway" id="UPA00659"/>
<comment type="pathway">
    <text evidence="1">Lipid metabolism; fatty acid beta-oxidation.</text>
</comment>
<sequence length="283" mass="30735">MTANDHAASDTCFTLSVDNRVAHIQLCRPERRNAMTLSFWDELPRLVEQIEVDGSLRAIVLSSTGPHFCAGIDLAVFQQIQADSEQGGAFALYEKIRLMQSSLSSLERCRLPVLAAIQGGAIGGAVDLLTACDLRYCSAGAFFTIEEINVGMTADVGTFPRILKLLPEAVVRELAYTGARLTAERGERLGFVNAVLPDHEAVVAHTLEVAAEIARKAPLAVHGSKKAITWGRDHSTEDGLQQIALWNAGSLSWRDIQEAIAARTQKRPAEFSDLPGKRDRLGS</sequence>
<dbReference type="InterPro" id="IPR001753">
    <property type="entry name" value="Enoyl-CoA_hydra/iso"/>
</dbReference>
<proteinExistence type="inferred from homology"/>
<comment type="caution">
    <text evidence="7">The sequence shown here is derived from an EMBL/GenBank/DDBJ whole genome shotgun (WGS) entry which is preliminary data.</text>
</comment>
<evidence type="ECO:0000256" key="5">
    <source>
        <dbReference type="ARBA" id="ARBA00023235"/>
    </source>
</evidence>
<dbReference type="RefSeq" id="WP_109720004.1">
    <property type="nucleotide sequence ID" value="NZ_QEQK01000006.1"/>
</dbReference>
<accession>A0A363ULE7</accession>
<comment type="similarity">
    <text evidence="2 6">Belongs to the enoyl-CoA hydratase/isomerase family.</text>
</comment>
<dbReference type="InterPro" id="IPR029045">
    <property type="entry name" value="ClpP/crotonase-like_dom_sf"/>
</dbReference>
<dbReference type="InterPro" id="IPR018376">
    <property type="entry name" value="Enoyl-CoA_hyd/isom_CS"/>
</dbReference>
<dbReference type="CDD" id="cd06558">
    <property type="entry name" value="crotonase-like"/>
    <property type="match status" value="1"/>
</dbReference>
<reference evidence="7 8" key="1">
    <citation type="submission" date="2018-05" db="EMBL/GenBank/DDBJ databases">
        <title>Abyssibacter profundi OUC007T gen. nov., sp. nov, a marine bacterium isolated from seawater of the Mariana Trench.</title>
        <authorList>
            <person name="Zhou S."/>
        </authorList>
    </citation>
    <scope>NUCLEOTIDE SEQUENCE [LARGE SCALE GENOMIC DNA]</scope>
    <source>
        <strain evidence="7 8">OUC007</strain>
    </source>
</reference>
<dbReference type="GO" id="GO:0006635">
    <property type="term" value="P:fatty acid beta-oxidation"/>
    <property type="evidence" value="ECO:0007669"/>
    <property type="project" value="UniProtKB-UniPathway"/>
</dbReference>
<protein>
    <submittedName>
        <fullName evidence="7">Enoyl-CoA hydratase</fullName>
    </submittedName>
</protein>
<evidence type="ECO:0000256" key="1">
    <source>
        <dbReference type="ARBA" id="ARBA00005005"/>
    </source>
</evidence>
<dbReference type="InterPro" id="IPR014748">
    <property type="entry name" value="Enoyl-CoA_hydra_C"/>
</dbReference>
<dbReference type="Proteomes" id="UP000251800">
    <property type="component" value="Unassembled WGS sequence"/>
</dbReference>
<dbReference type="Gene3D" id="3.90.226.10">
    <property type="entry name" value="2-enoyl-CoA Hydratase, Chain A, domain 1"/>
    <property type="match status" value="1"/>
</dbReference>
<name>A0A363ULE7_9GAMM</name>
<keyword evidence="4" id="KW-0443">Lipid metabolism</keyword>
<evidence type="ECO:0000313" key="8">
    <source>
        <dbReference type="Proteomes" id="UP000251800"/>
    </source>
</evidence>
<evidence type="ECO:0000256" key="4">
    <source>
        <dbReference type="ARBA" id="ARBA00023098"/>
    </source>
</evidence>
<keyword evidence="8" id="KW-1185">Reference proteome</keyword>
<evidence type="ECO:0000313" key="7">
    <source>
        <dbReference type="EMBL" id="PWN56233.1"/>
    </source>
</evidence>
<dbReference type="PROSITE" id="PS00166">
    <property type="entry name" value="ENOYL_COA_HYDRATASE"/>
    <property type="match status" value="1"/>
</dbReference>
<dbReference type="FunFam" id="1.10.12.10:FF:000004">
    <property type="entry name" value="Delta3,5-delta2,4-dienoyl-CoA isomerase"/>
    <property type="match status" value="1"/>
</dbReference>
<dbReference type="AlphaFoldDB" id="A0A363ULE7"/>
<keyword evidence="5" id="KW-0413">Isomerase</keyword>
<evidence type="ECO:0000256" key="6">
    <source>
        <dbReference type="RuleBase" id="RU003707"/>
    </source>
</evidence>
<dbReference type="EMBL" id="QEQK01000006">
    <property type="protein sequence ID" value="PWN56233.1"/>
    <property type="molecule type" value="Genomic_DNA"/>
</dbReference>
<dbReference type="Gene3D" id="1.10.12.10">
    <property type="entry name" value="Lyase 2-enoyl-coa Hydratase, Chain A, domain 2"/>
    <property type="match status" value="1"/>
</dbReference>
<organism evidence="7 8">
    <name type="scientific">Abyssibacter profundi</name>
    <dbReference type="NCBI Taxonomy" id="2182787"/>
    <lineage>
        <taxon>Bacteria</taxon>
        <taxon>Pseudomonadati</taxon>
        <taxon>Pseudomonadota</taxon>
        <taxon>Gammaproteobacteria</taxon>
        <taxon>Chromatiales</taxon>
        <taxon>Oceanococcaceae</taxon>
        <taxon>Abyssibacter</taxon>
    </lineage>
</organism>
<gene>
    <name evidence="7" type="ORF">DEH80_08145</name>
</gene>
<keyword evidence="3" id="KW-0276">Fatty acid metabolism</keyword>
<evidence type="ECO:0000256" key="2">
    <source>
        <dbReference type="ARBA" id="ARBA00005254"/>
    </source>
</evidence>
<dbReference type="SUPFAM" id="SSF52096">
    <property type="entry name" value="ClpP/crotonase"/>
    <property type="match status" value="1"/>
</dbReference>
<dbReference type="PANTHER" id="PTHR43149">
    <property type="entry name" value="ENOYL-COA HYDRATASE"/>
    <property type="match status" value="1"/>
</dbReference>
<dbReference type="Pfam" id="PF00378">
    <property type="entry name" value="ECH_1"/>
    <property type="match status" value="1"/>
</dbReference>
<dbReference type="OrthoDB" id="4608673at2"/>
<dbReference type="GO" id="GO:0016853">
    <property type="term" value="F:isomerase activity"/>
    <property type="evidence" value="ECO:0007669"/>
    <property type="project" value="UniProtKB-KW"/>
</dbReference>